<reference evidence="2" key="1">
    <citation type="journal article" date="2020" name="Nature">
        <title>Giant virus diversity and host interactions through global metagenomics.</title>
        <authorList>
            <person name="Schulz F."/>
            <person name="Roux S."/>
            <person name="Paez-Espino D."/>
            <person name="Jungbluth S."/>
            <person name="Walsh D.A."/>
            <person name="Denef V.J."/>
            <person name="McMahon K.D."/>
            <person name="Konstantinidis K.T."/>
            <person name="Eloe-Fadrosh E.A."/>
            <person name="Kyrpides N.C."/>
            <person name="Woyke T."/>
        </authorList>
    </citation>
    <scope>NUCLEOTIDE SEQUENCE</scope>
    <source>
        <strain evidence="2">GVMAG-M-3300023184-168</strain>
    </source>
</reference>
<evidence type="ECO:0000313" key="2">
    <source>
        <dbReference type="EMBL" id="QHT83614.1"/>
    </source>
</evidence>
<feature type="transmembrane region" description="Helical" evidence="1">
    <location>
        <begin position="104"/>
        <end position="125"/>
    </location>
</feature>
<evidence type="ECO:0000256" key="1">
    <source>
        <dbReference type="SAM" id="Phobius"/>
    </source>
</evidence>
<keyword evidence="1" id="KW-0812">Transmembrane</keyword>
<accession>A0A6C0HT26</accession>
<dbReference type="EMBL" id="MN740010">
    <property type="protein sequence ID" value="QHT83614.1"/>
    <property type="molecule type" value="Genomic_DNA"/>
</dbReference>
<feature type="transmembrane region" description="Helical" evidence="1">
    <location>
        <begin position="131"/>
        <end position="151"/>
    </location>
</feature>
<dbReference type="AlphaFoldDB" id="A0A6C0HT26"/>
<name>A0A6C0HT26_9ZZZZ</name>
<organism evidence="2">
    <name type="scientific">viral metagenome</name>
    <dbReference type="NCBI Taxonomy" id="1070528"/>
    <lineage>
        <taxon>unclassified sequences</taxon>
        <taxon>metagenomes</taxon>
        <taxon>organismal metagenomes</taxon>
    </lineage>
</organism>
<sequence>MANQYFYDLSGMINVEKALLDSIKNQDNSTIIKNINDVFDKYYTTDKTVNDTLTHQQNMLNIVGTENDRLKVKKDEIDTAYTGKQRAVELNDSYRLRYKQILKIILVIIITIVLFIAIIFASRAFPFVPSFIFEILSIIVVSIGIIVVYSMTINLLSRSKVDYNELNLPPPGVSGNAIATSLKKKYNEDVDELLRSLDMNICYGSSCCDLGTYWDSGNGVCAGNTYSNFTTINLSQLQGEFEFNKSVMPNSPNEFSDYTFVR</sequence>
<protein>
    <submittedName>
        <fullName evidence="2">Uncharacterized protein</fullName>
    </submittedName>
</protein>
<proteinExistence type="predicted"/>
<keyword evidence="1" id="KW-0472">Membrane</keyword>
<keyword evidence="1" id="KW-1133">Transmembrane helix</keyword>